<feature type="domain" description="DNA-directed DNA polymerase family B multifunctional" evidence="8">
    <location>
        <begin position="384"/>
        <end position="745"/>
    </location>
</feature>
<dbReference type="PANTHER" id="PTHR10322">
    <property type="entry name" value="DNA POLYMERASE CATALYTIC SUBUNIT"/>
    <property type="match status" value="1"/>
</dbReference>
<dbReference type="GO" id="GO:0003677">
    <property type="term" value="F:DNA binding"/>
    <property type="evidence" value="ECO:0007669"/>
    <property type="project" value="UniProtKB-KW"/>
</dbReference>
<organism evidence="11 12">
    <name type="scientific">Paraburkholderia acidisoli</name>
    <dbReference type="NCBI Taxonomy" id="2571748"/>
    <lineage>
        <taxon>Bacteria</taxon>
        <taxon>Pseudomonadati</taxon>
        <taxon>Pseudomonadota</taxon>
        <taxon>Betaproteobacteria</taxon>
        <taxon>Burkholderiales</taxon>
        <taxon>Burkholderiaceae</taxon>
        <taxon>Paraburkholderia</taxon>
    </lineage>
</organism>
<dbReference type="InterPro" id="IPR050240">
    <property type="entry name" value="DNA_pol_type-B"/>
</dbReference>
<keyword evidence="2 7" id="KW-0808">Transferase</keyword>
<evidence type="ECO:0000259" key="8">
    <source>
        <dbReference type="Pfam" id="PF00136"/>
    </source>
</evidence>
<dbReference type="AlphaFoldDB" id="A0A7Z2GJT5"/>
<dbReference type="InterPro" id="IPR017964">
    <property type="entry name" value="DNA-dir_DNA_pol_B_CS"/>
</dbReference>
<evidence type="ECO:0000313" key="11">
    <source>
        <dbReference type="EMBL" id="QGZ63138.1"/>
    </source>
</evidence>
<dbReference type="Pfam" id="PF21474">
    <property type="entry name" value="DNApolII_N"/>
    <property type="match status" value="1"/>
</dbReference>
<dbReference type="EC" id="2.7.7.7" evidence="7"/>
<dbReference type="FunFam" id="1.10.132.60:FF:000008">
    <property type="entry name" value="DNA polymerase"/>
    <property type="match status" value="1"/>
</dbReference>
<keyword evidence="7" id="KW-0235">DNA replication</keyword>
<evidence type="ECO:0000256" key="3">
    <source>
        <dbReference type="ARBA" id="ARBA00022695"/>
    </source>
</evidence>
<feature type="domain" description="DNA-directed DNA polymerase family B exonuclease" evidence="9">
    <location>
        <begin position="155"/>
        <end position="303"/>
    </location>
</feature>
<evidence type="ECO:0000259" key="10">
    <source>
        <dbReference type="Pfam" id="PF22587"/>
    </source>
</evidence>
<dbReference type="InterPro" id="IPR012337">
    <property type="entry name" value="RNaseH-like_sf"/>
</dbReference>
<dbReference type="NCBIfam" id="NF004421">
    <property type="entry name" value="PRK05762.1-2"/>
    <property type="match status" value="1"/>
</dbReference>
<dbReference type="GO" id="GO:0003887">
    <property type="term" value="F:DNA-directed DNA polymerase activity"/>
    <property type="evidence" value="ECO:0007669"/>
    <property type="project" value="UniProtKB-KW"/>
</dbReference>
<dbReference type="Proteomes" id="UP000433577">
    <property type="component" value="Chromosome 2"/>
</dbReference>
<keyword evidence="4 7" id="KW-0239">DNA-directed DNA polymerase</keyword>
<evidence type="ECO:0000256" key="2">
    <source>
        <dbReference type="ARBA" id="ARBA00022679"/>
    </source>
</evidence>
<dbReference type="Gene3D" id="3.30.420.10">
    <property type="entry name" value="Ribonuclease H-like superfamily/Ribonuclease H"/>
    <property type="match status" value="1"/>
</dbReference>
<evidence type="ECO:0000256" key="4">
    <source>
        <dbReference type="ARBA" id="ARBA00022932"/>
    </source>
</evidence>
<dbReference type="PROSITE" id="PS00116">
    <property type="entry name" value="DNA_POLYMERASE_B"/>
    <property type="match status" value="1"/>
</dbReference>
<keyword evidence="3 7" id="KW-0548">Nucleotidyltransferase</keyword>
<dbReference type="InterPro" id="IPR055208">
    <property type="entry name" value="PolB_insertion"/>
</dbReference>
<dbReference type="GO" id="GO:0009432">
    <property type="term" value="P:SOS response"/>
    <property type="evidence" value="ECO:0007669"/>
    <property type="project" value="TreeGrafter"/>
</dbReference>
<evidence type="ECO:0000313" key="12">
    <source>
        <dbReference type="Proteomes" id="UP000433577"/>
    </source>
</evidence>
<dbReference type="InterPro" id="IPR023211">
    <property type="entry name" value="DNA_pol_palm_dom_sf"/>
</dbReference>
<dbReference type="InterPro" id="IPR006133">
    <property type="entry name" value="DNA-dir_DNA_pol_B_exonuc"/>
</dbReference>
<evidence type="ECO:0000259" key="9">
    <source>
        <dbReference type="Pfam" id="PF03104"/>
    </source>
</evidence>
<reference evidence="11 12" key="1">
    <citation type="submission" date="2019-12" db="EMBL/GenBank/DDBJ databases">
        <title>Paraburkholderia acidiphila 7Q-K02 sp. nov and Paraburkholderia acidisoli DHF22 sp. nov., two strains isolated from forest soil.</title>
        <authorList>
            <person name="Gao Z."/>
            <person name="Qiu L."/>
        </authorList>
    </citation>
    <scope>NUCLEOTIDE SEQUENCE [LARGE SCALE GENOMIC DNA]</scope>
    <source>
        <strain evidence="11 12">DHF22</strain>
    </source>
</reference>
<dbReference type="CDD" id="cd05784">
    <property type="entry name" value="DNA_polB_II_exo"/>
    <property type="match status" value="1"/>
</dbReference>
<comment type="similarity">
    <text evidence="1 7">Belongs to the DNA polymerase type-B family.</text>
</comment>
<evidence type="ECO:0000256" key="6">
    <source>
        <dbReference type="ARBA" id="ARBA00049244"/>
    </source>
</evidence>
<feature type="domain" description="DNA polymerase II insertion" evidence="10">
    <location>
        <begin position="43"/>
        <end position="107"/>
    </location>
</feature>
<proteinExistence type="inferred from homology"/>
<evidence type="ECO:0000256" key="1">
    <source>
        <dbReference type="ARBA" id="ARBA00005755"/>
    </source>
</evidence>
<dbReference type="OrthoDB" id="5807460at2"/>
<dbReference type="GO" id="GO:0000166">
    <property type="term" value="F:nucleotide binding"/>
    <property type="evidence" value="ECO:0007669"/>
    <property type="project" value="InterPro"/>
</dbReference>
<dbReference type="Gene3D" id="3.90.1600.10">
    <property type="entry name" value="Palm domain of DNA polymerase"/>
    <property type="match status" value="2"/>
</dbReference>
<dbReference type="GO" id="GO:0008296">
    <property type="term" value="F:3'-5'-DNA exonuclease activity"/>
    <property type="evidence" value="ECO:0007669"/>
    <property type="project" value="TreeGrafter"/>
</dbReference>
<evidence type="ECO:0000256" key="7">
    <source>
        <dbReference type="RuleBase" id="RU000442"/>
    </source>
</evidence>
<dbReference type="PANTHER" id="PTHR10322:SF23">
    <property type="entry name" value="DNA POLYMERASE DELTA CATALYTIC SUBUNIT"/>
    <property type="match status" value="1"/>
</dbReference>
<dbReference type="Pfam" id="PF03104">
    <property type="entry name" value="DNA_pol_B_exo1"/>
    <property type="match status" value="1"/>
</dbReference>
<dbReference type="KEGG" id="pacs:FAZ98_15110"/>
<dbReference type="Gene3D" id="3.30.70.2250">
    <property type="match status" value="1"/>
</dbReference>
<keyword evidence="5 7" id="KW-0238">DNA-binding</keyword>
<dbReference type="SUPFAM" id="SSF56672">
    <property type="entry name" value="DNA/RNA polymerases"/>
    <property type="match status" value="1"/>
</dbReference>
<dbReference type="RefSeq" id="WP_158952131.1">
    <property type="nucleotide sequence ID" value="NZ_CP046914.1"/>
</dbReference>
<comment type="catalytic activity">
    <reaction evidence="6 7">
        <text>DNA(n) + a 2'-deoxyribonucleoside 5'-triphosphate = DNA(n+1) + diphosphate</text>
        <dbReference type="Rhea" id="RHEA:22508"/>
        <dbReference type="Rhea" id="RHEA-COMP:17339"/>
        <dbReference type="Rhea" id="RHEA-COMP:17340"/>
        <dbReference type="ChEBI" id="CHEBI:33019"/>
        <dbReference type="ChEBI" id="CHEBI:61560"/>
        <dbReference type="ChEBI" id="CHEBI:173112"/>
        <dbReference type="EC" id="2.7.7.7"/>
    </reaction>
</comment>
<dbReference type="FunFam" id="3.90.1600.10:FF:000009">
    <property type="entry name" value="DNA polymerase"/>
    <property type="match status" value="1"/>
</dbReference>
<dbReference type="Pfam" id="PF00136">
    <property type="entry name" value="DNA_pol_B"/>
    <property type="match status" value="1"/>
</dbReference>
<dbReference type="SMART" id="SM00486">
    <property type="entry name" value="POLBc"/>
    <property type="match status" value="1"/>
</dbReference>
<accession>A0A7Z2GJT5</accession>
<dbReference type="SUPFAM" id="SSF53098">
    <property type="entry name" value="Ribonuclease H-like"/>
    <property type="match status" value="1"/>
</dbReference>
<dbReference type="InterPro" id="IPR043502">
    <property type="entry name" value="DNA/RNA_pol_sf"/>
</dbReference>
<dbReference type="FunFam" id="3.30.420.10:FF:000052">
    <property type="entry name" value="DNA polymerase"/>
    <property type="match status" value="1"/>
</dbReference>
<dbReference type="EMBL" id="CP046914">
    <property type="protein sequence ID" value="QGZ63138.1"/>
    <property type="molecule type" value="Genomic_DNA"/>
</dbReference>
<dbReference type="Pfam" id="PF22587">
    <property type="entry name" value="DNApolII_insertion"/>
    <property type="match status" value="1"/>
</dbReference>
<dbReference type="PRINTS" id="PR00106">
    <property type="entry name" value="DNAPOLB"/>
</dbReference>
<dbReference type="InterPro" id="IPR036397">
    <property type="entry name" value="RNaseH_sf"/>
</dbReference>
<dbReference type="InterPro" id="IPR006134">
    <property type="entry name" value="DNA-dir_DNA_pol_B_multi_dom"/>
</dbReference>
<dbReference type="NCBIfam" id="NF004422">
    <property type="entry name" value="PRK05762.1-4"/>
    <property type="match status" value="1"/>
</dbReference>
<protein>
    <recommendedName>
        <fullName evidence="7">DNA polymerase</fullName>
        <ecNumber evidence="7">2.7.7.7</ecNumber>
    </recommendedName>
</protein>
<dbReference type="Gene3D" id="2.40.50.590">
    <property type="match status" value="1"/>
</dbReference>
<gene>
    <name evidence="11" type="ORF">FAZ98_15110</name>
</gene>
<name>A0A7Z2GJT5_9BURK</name>
<dbReference type="Gene3D" id="1.10.132.60">
    <property type="entry name" value="DNA polymerase family B, C-terminal domain"/>
    <property type="match status" value="1"/>
</dbReference>
<keyword evidence="12" id="KW-1185">Reference proteome</keyword>
<dbReference type="InterPro" id="IPR042087">
    <property type="entry name" value="DNA_pol_B_thumb"/>
</dbReference>
<evidence type="ECO:0000256" key="5">
    <source>
        <dbReference type="ARBA" id="ARBA00023125"/>
    </source>
</evidence>
<dbReference type="CDD" id="cd05537">
    <property type="entry name" value="POLBc_Pol_II"/>
    <property type="match status" value="1"/>
</dbReference>
<dbReference type="FunFam" id="3.90.1600.10:FF:000030">
    <property type="entry name" value="DNA polymerase II"/>
    <property type="match status" value="1"/>
</dbReference>
<dbReference type="InterPro" id="IPR006172">
    <property type="entry name" value="DNA-dir_DNA_pol_B"/>
</dbReference>
<sequence length="792" mass="90090">MSEFEAGFILTRHWRDTGEHTEVDFWLATENGPRQLRLRPPVSVAFVPAGHETALRHELRTSLKQDARIELRPLALRDFQQRPVLGLYSPQYRVLSGQAKRLAKAGIDVYEADVQPPDRYMMERFITAPVMFRGTPDASNRLLDGEMKPANGYRPRLKLVSLDIETSARGELYSIALEGCGQRQVYMLAPANGDASQVDFDLEYCESRAHLLECLNAWMAKHDPDAIIGWNLVQFDLRVLHAHSQQTGVPLKLGRGGEVMEWREHGVHANHFFAGAAGRLIIDGIEALRSATWSFPSFSLEYVSQTLLGEGKSIDNPYQRMDEIQRRFDEDKPALARYNLKDCELVTRVFEKTELMSFLLERASVTGLPVDRSGGSVAAFTHLYLPKMHRLGYVAPNLGDVVGENSPGGFVMDSRPGIYDSVLVLDYKSLYPSIIRTFLIDPVGLIEGLAQPGDEASVPGFLGARFSREKHCLPEIVQQVWEGREEAKRQHNAPLSQALKIIMNAFYGVLGSTGCRFFDPRLASSITMRGHEIMRRTRALIEAQGYDVIYGDTDSTFVWLKRPHEESEATQTGKQLVAHVNAWWKDHLREEYGLDSALELQFERHYSRFLMPTVRGAEEGSKKRYAGLTLAKDGSEEVVFKGLETVRTDWTPLAQQFQRELYRRIFKREPYADYIRDYVARTLNGAMDEQLIYRKRLRRPLADYERNVPPHVRAARVADEYNRVKGRPLQYQNGGWISYVMTTAGPEPLETLSSPLDYAFYVSRQLQPVADAILPFLREDFDTLMSGQQSLF</sequence>
<dbReference type="GO" id="GO:0045004">
    <property type="term" value="P:DNA replication proofreading"/>
    <property type="evidence" value="ECO:0007669"/>
    <property type="project" value="TreeGrafter"/>
</dbReference>